<name>A0A5B7DSG1_PORTR</name>
<protein>
    <submittedName>
        <fullName evidence="2">Uncharacterized protein</fullName>
    </submittedName>
</protein>
<organism evidence="2 3">
    <name type="scientific">Portunus trituberculatus</name>
    <name type="common">Swimming crab</name>
    <name type="synonym">Neptunus trituberculatus</name>
    <dbReference type="NCBI Taxonomy" id="210409"/>
    <lineage>
        <taxon>Eukaryota</taxon>
        <taxon>Metazoa</taxon>
        <taxon>Ecdysozoa</taxon>
        <taxon>Arthropoda</taxon>
        <taxon>Crustacea</taxon>
        <taxon>Multicrustacea</taxon>
        <taxon>Malacostraca</taxon>
        <taxon>Eumalacostraca</taxon>
        <taxon>Eucarida</taxon>
        <taxon>Decapoda</taxon>
        <taxon>Pleocyemata</taxon>
        <taxon>Brachyura</taxon>
        <taxon>Eubrachyura</taxon>
        <taxon>Portunoidea</taxon>
        <taxon>Portunidae</taxon>
        <taxon>Portuninae</taxon>
        <taxon>Portunus</taxon>
    </lineage>
</organism>
<comment type="caution">
    <text evidence="2">The sequence shown here is derived from an EMBL/GenBank/DDBJ whole genome shotgun (WGS) entry which is preliminary data.</text>
</comment>
<evidence type="ECO:0000256" key="1">
    <source>
        <dbReference type="SAM" id="MobiDB-lite"/>
    </source>
</evidence>
<keyword evidence="3" id="KW-1185">Reference proteome</keyword>
<evidence type="ECO:0000313" key="3">
    <source>
        <dbReference type="Proteomes" id="UP000324222"/>
    </source>
</evidence>
<reference evidence="2 3" key="1">
    <citation type="submission" date="2019-05" db="EMBL/GenBank/DDBJ databases">
        <title>Another draft genome of Portunus trituberculatus and its Hox gene families provides insights of decapod evolution.</title>
        <authorList>
            <person name="Jeong J.-H."/>
            <person name="Song I."/>
            <person name="Kim S."/>
            <person name="Choi T."/>
            <person name="Kim D."/>
            <person name="Ryu S."/>
            <person name="Kim W."/>
        </authorList>
    </citation>
    <scope>NUCLEOTIDE SEQUENCE [LARGE SCALE GENOMIC DNA]</scope>
    <source>
        <tissue evidence="2">Muscle</tissue>
    </source>
</reference>
<accession>A0A5B7DSG1</accession>
<sequence length="185" mass="20294">MSTPRRYQTLPNLRALKKRRAKERDGGGLLEGFLSGAEAFGRHVGGFSSFAGGAFSFLGGTGGGGGGGVMRKREGSYSFYHKGTRSSSEDPLPQPRHTPRRDKLECSLTHHRGHSLSHVDVQNRDESILQHPPAPRAGGRDWEDGSPAQRRERKKVREKESLLSAAASHIAGHIEDRARQGLFCR</sequence>
<feature type="region of interest" description="Disordered" evidence="1">
    <location>
        <begin position="80"/>
        <end position="161"/>
    </location>
</feature>
<dbReference type="Proteomes" id="UP000324222">
    <property type="component" value="Unassembled WGS sequence"/>
</dbReference>
<dbReference type="OrthoDB" id="27389at2759"/>
<gene>
    <name evidence="2" type="ORF">E2C01_017624</name>
</gene>
<dbReference type="EMBL" id="VSRR010001341">
    <property type="protein sequence ID" value="MPC24541.1"/>
    <property type="molecule type" value="Genomic_DNA"/>
</dbReference>
<dbReference type="AlphaFoldDB" id="A0A5B7DSG1"/>
<proteinExistence type="predicted"/>
<feature type="region of interest" description="Disordered" evidence="1">
    <location>
        <begin position="1"/>
        <end position="28"/>
    </location>
</feature>
<feature type="compositionally biased region" description="Polar residues" evidence="1">
    <location>
        <begin position="1"/>
        <end position="11"/>
    </location>
</feature>
<evidence type="ECO:0000313" key="2">
    <source>
        <dbReference type="EMBL" id="MPC24541.1"/>
    </source>
</evidence>